<dbReference type="EMBL" id="JAAXYO010000037">
    <property type="protein sequence ID" value="MBU2787206.1"/>
    <property type="molecule type" value="Genomic_DNA"/>
</dbReference>
<gene>
    <name evidence="2" type="ORF">HFQ13_03085</name>
</gene>
<dbReference type="Proteomes" id="UP001197378">
    <property type="component" value="Unassembled WGS sequence"/>
</dbReference>
<reference evidence="2" key="1">
    <citation type="journal article" date="2021" name="ISME J.">
        <title>Genomic evolution of the class Acidithiobacillia: deep-branching Proteobacteria living in extreme acidic conditions.</title>
        <authorList>
            <person name="Moya-Beltran A."/>
            <person name="Beard S."/>
            <person name="Rojas-Villalobos C."/>
            <person name="Issotta F."/>
            <person name="Gallardo Y."/>
            <person name="Ulloa R."/>
            <person name="Giaveno A."/>
            <person name="Degli Esposti M."/>
            <person name="Johnson D.B."/>
            <person name="Quatrini R."/>
        </authorList>
    </citation>
    <scope>NUCLEOTIDE SEQUENCE</scope>
    <source>
        <strain evidence="2">VAN18-1</strain>
    </source>
</reference>
<evidence type="ECO:0000313" key="3">
    <source>
        <dbReference type="Proteomes" id="UP001197378"/>
    </source>
</evidence>
<evidence type="ECO:0000313" key="2">
    <source>
        <dbReference type="EMBL" id="MBU2787206.1"/>
    </source>
</evidence>
<feature type="compositionally biased region" description="Polar residues" evidence="1">
    <location>
        <begin position="1"/>
        <end position="16"/>
    </location>
</feature>
<keyword evidence="3" id="KW-1185">Reference proteome</keyword>
<proteinExistence type="predicted"/>
<sequence>MLLSQSHAAAHQTSQPGEIVHPVPIAPPAIPAIAAVAAPSPIATTAAISSTVLRSERIASLRVFGVTVFRYDTKVEGPRK</sequence>
<organism evidence="2 3">
    <name type="scientific">Igneacidithiobacillus copahuensis</name>
    <dbReference type="NCBI Taxonomy" id="2724909"/>
    <lineage>
        <taxon>Bacteria</taxon>
        <taxon>Pseudomonadati</taxon>
        <taxon>Pseudomonadota</taxon>
        <taxon>Acidithiobacillia</taxon>
        <taxon>Acidithiobacillales</taxon>
        <taxon>Acidithiobacillaceae</taxon>
        <taxon>Igneacidithiobacillus</taxon>
    </lineage>
</organism>
<accession>A0AAE3CIX3</accession>
<dbReference type="RefSeq" id="WP_215885372.1">
    <property type="nucleotide sequence ID" value="NZ_JAAXYO010000037.1"/>
</dbReference>
<protein>
    <submittedName>
        <fullName evidence="2">Uncharacterized protein</fullName>
    </submittedName>
</protein>
<evidence type="ECO:0000256" key="1">
    <source>
        <dbReference type="SAM" id="MobiDB-lite"/>
    </source>
</evidence>
<feature type="region of interest" description="Disordered" evidence="1">
    <location>
        <begin position="1"/>
        <end position="21"/>
    </location>
</feature>
<comment type="caution">
    <text evidence="2">The sequence shown here is derived from an EMBL/GenBank/DDBJ whole genome shotgun (WGS) entry which is preliminary data.</text>
</comment>
<dbReference type="AlphaFoldDB" id="A0AAE3CIX3"/>
<name>A0AAE3CIX3_9PROT</name>